<evidence type="ECO:0000313" key="3">
    <source>
        <dbReference type="Proteomes" id="UP000054097"/>
    </source>
</evidence>
<evidence type="ECO:0000313" key="2">
    <source>
        <dbReference type="EMBL" id="KIM24617.1"/>
    </source>
</evidence>
<organism evidence="2 3">
    <name type="scientific">Serendipita vermifera MAFF 305830</name>
    <dbReference type="NCBI Taxonomy" id="933852"/>
    <lineage>
        <taxon>Eukaryota</taxon>
        <taxon>Fungi</taxon>
        <taxon>Dikarya</taxon>
        <taxon>Basidiomycota</taxon>
        <taxon>Agaricomycotina</taxon>
        <taxon>Agaricomycetes</taxon>
        <taxon>Sebacinales</taxon>
        <taxon>Serendipitaceae</taxon>
        <taxon>Serendipita</taxon>
    </lineage>
</organism>
<dbReference type="AlphaFoldDB" id="A0A0C2X5R4"/>
<name>A0A0C2X5R4_SERVB</name>
<feature type="compositionally biased region" description="Basic and acidic residues" evidence="1">
    <location>
        <begin position="460"/>
        <end position="471"/>
    </location>
</feature>
<dbReference type="Gene3D" id="3.80.10.10">
    <property type="entry name" value="Ribonuclease Inhibitor"/>
    <property type="match status" value="1"/>
</dbReference>
<reference evidence="2 3" key="1">
    <citation type="submission" date="2014-04" db="EMBL/GenBank/DDBJ databases">
        <authorList>
            <consortium name="DOE Joint Genome Institute"/>
            <person name="Kuo A."/>
            <person name="Zuccaro A."/>
            <person name="Kohler A."/>
            <person name="Nagy L.G."/>
            <person name="Floudas D."/>
            <person name="Copeland A."/>
            <person name="Barry K.W."/>
            <person name="Cichocki N."/>
            <person name="Veneault-Fourrey C."/>
            <person name="LaButti K."/>
            <person name="Lindquist E.A."/>
            <person name="Lipzen A."/>
            <person name="Lundell T."/>
            <person name="Morin E."/>
            <person name="Murat C."/>
            <person name="Sun H."/>
            <person name="Tunlid A."/>
            <person name="Henrissat B."/>
            <person name="Grigoriev I.V."/>
            <person name="Hibbett D.S."/>
            <person name="Martin F."/>
            <person name="Nordberg H.P."/>
            <person name="Cantor M.N."/>
            <person name="Hua S.X."/>
        </authorList>
    </citation>
    <scope>NUCLEOTIDE SEQUENCE [LARGE SCALE GENOMIC DNA]</scope>
    <source>
        <strain evidence="2 3">MAFF 305830</strain>
    </source>
</reference>
<dbReference type="Proteomes" id="UP000054097">
    <property type="component" value="Unassembled WGS sequence"/>
</dbReference>
<protein>
    <submittedName>
        <fullName evidence="2">Uncharacterized protein</fullName>
    </submittedName>
</protein>
<dbReference type="OrthoDB" id="3258324at2759"/>
<feature type="region of interest" description="Disordered" evidence="1">
    <location>
        <begin position="460"/>
        <end position="483"/>
    </location>
</feature>
<keyword evidence="3" id="KW-1185">Reference proteome</keyword>
<sequence length="483" mass="55403">MSVSAVGKTPTEIWASILSMLLRTPLLPQDDVTIAESLAAFSYDCDFDNLQRELCRVSTVLRLVCRSWDRLVQRIHPTVVIANLNTQYVKSVPIHVLPALLIKGKPNPKLQNAQRLEIWTPFECNCGQECRSALPSRTVERLQKKDIPIGRSSSNPFNPAQDLIRLEVINAKHYMGIESPISLLDRTPNLKVLSWAGEWTDAFFKTLIRHRIHQNLTHLKISLLWDHIHSLGSIVPFPNLRFLHFSILDRGFDATARKSNELGLENWAAFPRLQRLHLRLYINQLQSRKDDLVAFLKAIGTNLSGLIYDVYGNASIWFEPDLWDLLPSLTEFGVADNLITSEPPPPPSTMKPLNLIYRFSDRADEITDISPENTMVDQFIDVCKQWRTEKMTMLQSWREAEIMMAEPIDEHSEYVIGTHVEFYERLAALGVVISDRDGVSIGEPEGQRFLEALKEYEPRRLAEEQRRRDSESESGGYWETEDE</sequence>
<proteinExistence type="predicted"/>
<accession>A0A0C2X5R4</accession>
<dbReference type="InterPro" id="IPR032675">
    <property type="entry name" value="LRR_dom_sf"/>
</dbReference>
<evidence type="ECO:0000256" key="1">
    <source>
        <dbReference type="SAM" id="MobiDB-lite"/>
    </source>
</evidence>
<reference evidence="3" key="2">
    <citation type="submission" date="2015-01" db="EMBL/GenBank/DDBJ databases">
        <title>Evolutionary Origins and Diversification of the Mycorrhizal Mutualists.</title>
        <authorList>
            <consortium name="DOE Joint Genome Institute"/>
            <consortium name="Mycorrhizal Genomics Consortium"/>
            <person name="Kohler A."/>
            <person name="Kuo A."/>
            <person name="Nagy L.G."/>
            <person name="Floudas D."/>
            <person name="Copeland A."/>
            <person name="Barry K.W."/>
            <person name="Cichocki N."/>
            <person name="Veneault-Fourrey C."/>
            <person name="LaButti K."/>
            <person name="Lindquist E.A."/>
            <person name="Lipzen A."/>
            <person name="Lundell T."/>
            <person name="Morin E."/>
            <person name="Murat C."/>
            <person name="Riley R."/>
            <person name="Ohm R."/>
            <person name="Sun H."/>
            <person name="Tunlid A."/>
            <person name="Henrissat B."/>
            <person name="Grigoriev I.V."/>
            <person name="Hibbett D.S."/>
            <person name="Martin F."/>
        </authorList>
    </citation>
    <scope>NUCLEOTIDE SEQUENCE [LARGE SCALE GENOMIC DNA]</scope>
    <source>
        <strain evidence="3">MAFF 305830</strain>
    </source>
</reference>
<dbReference type="EMBL" id="KN824322">
    <property type="protein sequence ID" value="KIM24617.1"/>
    <property type="molecule type" value="Genomic_DNA"/>
</dbReference>
<gene>
    <name evidence="2" type="ORF">M408DRAFT_231655</name>
</gene>
<dbReference type="SUPFAM" id="SSF52047">
    <property type="entry name" value="RNI-like"/>
    <property type="match status" value="1"/>
</dbReference>
<dbReference type="HOGENOM" id="CLU_596066_0_0_1"/>